<reference evidence="2" key="1">
    <citation type="submission" date="2023-06" db="EMBL/GenBank/DDBJ databases">
        <title>Genome-scale phylogeny and comparative genomics of the fungal order Sordariales.</title>
        <authorList>
            <consortium name="Lawrence Berkeley National Laboratory"/>
            <person name="Hensen N."/>
            <person name="Bonometti L."/>
            <person name="Westerberg I."/>
            <person name="Brannstrom I.O."/>
            <person name="Guillou S."/>
            <person name="Cros-Aarteil S."/>
            <person name="Calhoun S."/>
            <person name="Haridas S."/>
            <person name="Kuo A."/>
            <person name="Mondo S."/>
            <person name="Pangilinan J."/>
            <person name="Riley R."/>
            <person name="Labutti K."/>
            <person name="Andreopoulos B."/>
            <person name="Lipzen A."/>
            <person name="Chen C."/>
            <person name="Yanf M."/>
            <person name="Daum C."/>
            <person name="Ng V."/>
            <person name="Clum A."/>
            <person name="Steindorff A."/>
            <person name="Ohm R."/>
            <person name="Martin F."/>
            <person name="Silar P."/>
            <person name="Natvig D."/>
            <person name="Lalanne C."/>
            <person name="Gautier V."/>
            <person name="Ament-Velasquez S.L."/>
            <person name="Kruys A."/>
            <person name="Hutchinson M.I."/>
            <person name="Powell A.J."/>
            <person name="Barry K."/>
            <person name="Miller A.N."/>
            <person name="Grigoriev I.V."/>
            <person name="Debuchy R."/>
            <person name="Gladieux P."/>
            <person name="Thoren M.H."/>
            <person name="Johannesson H."/>
        </authorList>
    </citation>
    <scope>NUCLEOTIDE SEQUENCE</scope>
    <source>
        <strain evidence="2">CBS 540.89</strain>
    </source>
</reference>
<dbReference type="Proteomes" id="UP001172159">
    <property type="component" value="Unassembled WGS sequence"/>
</dbReference>
<protein>
    <submittedName>
        <fullName evidence="2">Uncharacterized protein</fullName>
    </submittedName>
</protein>
<evidence type="ECO:0000313" key="2">
    <source>
        <dbReference type="EMBL" id="KAK0741700.1"/>
    </source>
</evidence>
<feature type="compositionally biased region" description="Basic and acidic residues" evidence="1">
    <location>
        <begin position="439"/>
        <end position="452"/>
    </location>
</feature>
<evidence type="ECO:0000256" key="1">
    <source>
        <dbReference type="SAM" id="MobiDB-lite"/>
    </source>
</evidence>
<name>A0AA40ELU4_9PEZI</name>
<accession>A0AA40ELU4</accession>
<evidence type="ECO:0000313" key="3">
    <source>
        <dbReference type="Proteomes" id="UP001172159"/>
    </source>
</evidence>
<comment type="caution">
    <text evidence="2">The sequence shown here is derived from an EMBL/GenBank/DDBJ whole genome shotgun (WGS) entry which is preliminary data.</text>
</comment>
<proteinExistence type="predicted"/>
<organism evidence="2 3">
    <name type="scientific">Apiosordaria backusii</name>
    <dbReference type="NCBI Taxonomy" id="314023"/>
    <lineage>
        <taxon>Eukaryota</taxon>
        <taxon>Fungi</taxon>
        <taxon>Dikarya</taxon>
        <taxon>Ascomycota</taxon>
        <taxon>Pezizomycotina</taxon>
        <taxon>Sordariomycetes</taxon>
        <taxon>Sordariomycetidae</taxon>
        <taxon>Sordariales</taxon>
        <taxon>Lasiosphaeriaceae</taxon>
        <taxon>Apiosordaria</taxon>
    </lineage>
</organism>
<dbReference type="EMBL" id="JAUKTV010000003">
    <property type="protein sequence ID" value="KAK0741700.1"/>
    <property type="molecule type" value="Genomic_DNA"/>
</dbReference>
<gene>
    <name evidence="2" type="ORF">B0T21DRAFT_432990</name>
</gene>
<dbReference type="AlphaFoldDB" id="A0AA40ELU4"/>
<sequence length="476" mass="52678">MSRPAKFTNRWEDIKDDLFEIIYHIHAPLSAEQKDAVVKEMRSRGFNIGWNGIRYRPTVDFLLLLSFPSDYLYFPSHLSRSLFSSVRPSTLDAATTFRPHTITMSSRAPRAPRTLQKWDSETHTDILLAVCQHMKPTKVDWQSITEILQVKGYTFTSGALRYAFIRLVVRLVVGSQARKCGTLLRGHQVKTSASASASALASASAAQSPAIYCLVVEISPNPSLKLCPNDSHFPPTTTTLVTTNTHTWNTSHHITMGPGRVSYGKPATIWDEEAHLTLLQAIIACGIVKAADWDAIIDYVSRRGYNYTAGAAIKTANMADKTRMKWDLQANHDLLYCIVQELSPSQDQLRGVMGRMHEAGYTCTLKAITQHLQKLRRKENATANDGGESSGAGPAVTPGPKRGKAAPKKTPGSKRKAIDNDSDDEEPEHTPTKKRRAVKKEVIPKSEPRVKDEEDDDEDHYSGPQAATSVPLSSSV</sequence>
<feature type="region of interest" description="Disordered" evidence="1">
    <location>
        <begin position="374"/>
        <end position="476"/>
    </location>
</feature>
<feature type="compositionally biased region" description="Basic residues" evidence="1">
    <location>
        <begin position="401"/>
        <end position="415"/>
    </location>
</feature>
<keyword evidence="3" id="KW-1185">Reference proteome</keyword>
<feature type="compositionally biased region" description="Polar residues" evidence="1">
    <location>
        <begin position="465"/>
        <end position="476"/>
    </location>
</feature>